<keyword evidence="5 7" id="KW-0573">Peptidoglycan synthesis</keyword>
<comment type="similarity">
    <text evidence="2">Belongs to the YkuD family.</text>
</comment>
<reference evidence="10 12" key="2">
    <citation type="submission" date="2019-08" db="EMBL/GenBank/DDBJ databases">
        <title>Rapid identification of Enteric Bacteria from Whole Genome Sequences (WGS) using Average Nucleotide Identity (ANI).</title>
        <authorList>
            <person name="Lane C."/>
        </authorList>
    </citation>
    <scope>NUCLEOTIDE SEQUENCE [LARGE SCALE GENOMIC DNA]</scope>
    <source>
        <strain evidence="10 12">2010D-8464</strain>
    </source>
</reference>
<dbReference type="SUPFAM" id="SSF54427">
    <property type="entry name" value="NTF2-like"/>
    <property type="match status" value="1"/>
</dbReference>
<keyword evidence="3" id="KW-0808">Transferase</keyword>
<protein>
    <submittedName>
        <fullName evidence="9">Murein L,D-transpeptidase</fullName>
    </submittedName>
</protein>
<evidence type="ECO:0000313" key="12">
    <source>
        <dbReference type="Proteomes" id="UP000321325"/>
    </source>
</evidence>
<feature type="active site" description="Nucleophile" evidence="7">
    <location>
        <position position="176"/>
    </location>
</feature>
<evidence type="ECO:0000313" key="9">
    <source>
        <dbReference type="EMBL" id="QBL13230.1"/>
    </source>
</evidence>
<dbReference type="PANTHER" id="PTHR36699:SF1">
    <property type="entry name" value="L,D-TRANSPEPTIDASE YAFK-RELATED"/>
    <property type="match status" value="1"/>
</dbReference>
<dbReference type="InterPro" id="IPR032710">
    <property type="entry name" value="NTF2-like_dom_sf"/>
</dbReference>
<dbReference type="Gene3D" id="2.40.440.10">
    <property type="entry name" value="L,D-transpeptidase catalytic domain-like"/>
    <property type="match status" value="1"/>
</dbReference>
<proteinExistence type="inferred from homology"/>
<comment type="pathway">
    <text evidence="1 7">Cell wall biogenesis; peptidoglycan biosynthesis.</text>
</comment>
<dbReference type="EMBL" id="VRMB01000004">
    <property type="protein sequence ID" value="TXK71286.1"/>
    <property type="molecule type" value="Genomic_DNA"/>
</dbReference>
<dbReference type="AlphaFoldDB" id="A0AAE5YG82"/>
<dbReference type="PANTHER" id="PTHR36699">
    <property type="entry name" value="LD-TRANSPEPTIDASE"/>
    <property type="match status" value="1"/>
</dbReference>
<dbReference type="Pfam" id="PF03734">
    <property type="entry name" value="YkuD"/>
    <property type="match status" value="1"/>
</dbReference>
<accession>A0AAE5YG82</accession>
<dbReference type="GO" id="GO:0009252">
    <property type="term" value="P:peptidoglycan biosynthetic process"/>
    <property type="evidence" value="ECO:0007669"/>
    <property type="project" value="UniProtKB-KW"/>
</dbReference>
<dbReference type="CDD" id="cd16913">
    <property type="entry name" value="YkuD_like"/>
    <property type="match status" value="1"/>
</dbReference>
<dbReference type="PROSITE" id="PS52029">
    <property type="entry name" value="LD_TPASE"/>
    <property type="match status" value="1"/>
</dbReference>
<dbReference type="Pfam" id="PF22401">
    <property type="entry name" value="Csd6-like_dimeriz"/>
    <property type="match status" value="1"/>
</dbReference>
<dbReference type="InterPro" id="IPR054516">
    <property type="entry name" value="Csd6-like_dimerization"/>
</dbReference>
<dbReference type="GO" id="GO:0071555">
    <property type="term" value="P:cell wall organization"/>
    <property type="evidence" value="ECO:0007669"/>
    <property type="project" value="UniProtKB-UniRule"/>
</dbReference>
<evidence type="ECO:0000256" key="6">
    <source>
        <dbReference type="ARBA" id="ARBA00023316"/>
    </source>
</evidence>
<evidence type="ECO:0000256" key="1">
    <source>
        <dbReference type="ARBA" id="ARBA00004752"/>
    </source>
</evidence>
<dbReference type="SUPFAM" id="SSF141523">
    <property type="entry name" value="L,D-transpeptidase catalytic domain-like"/>
    <property type="match status" value="1"/>
</dbReference>
<dbReference type="GO" id="GO:0016740">
    <property type="term" value="F:transferase activity"/>
    <property type="evidence" value="ECO:0007669"/>
    <property type="project" value="UniProtKB-KW"/>
</dbReference>
<dbReference type="Proteomes" id="UP000293421">
    <property type="component" value="Chromosome"/>
</dbReference>
<dbReference type="GO" id="GO:0008360">
    <property type="term" value="P:regulation of cell shape"/>
    <property type="evidence" value="ECO:0007669"/>
    <property type="project" value="UniProtKB-UniRule"/>
</dbReference>
<dbReference type="Pfam" id="PF24125">
    <property type="entry name" value="Cds6_C"/>
    <property type="match status" value="1"/>
</dbReference>
<keyword evidence="4 7" id="KW-0133">Cell shape</keyword>
<feature type="active site" description="Proton donor/acceptor" evidence="7">
    <location>
        <position position="159"/>
    </location>
</feature>
<dbReference type="Proteomes" id="UP000321325">
    <property type="component" value="Unassembled WGS sequence"/>
</dbReference>
<dbReference type="InterPro" id="IPR005490">
    <property type="entry name" value="LD_TPept_cat_dom"/>
</dbReference>
<sequence>MKLLLRVLFSLVFFIIFANASNLAKIYLNEGLEAVEKVLEQELASKEFWAKELKDKNVSLGYYDDNVAIVLTNKGDKIIRVFYYDDGKLERKFIQKDVLTGLAGDKEIEGDLKTPIGFYELGKKFYPGDPYYGPFAFATTYPNVLDKTLGKTGSGIWIHGYPLDGTRIDTYKTRGCIAIHNELLEDFNKLVADRKTYAMTEEKDKITTNIDEVSTLLANLFAWKESWQNNDIKKYLSFYDQKVFKHNNKHKYEQFAKTKERIFSRNEKKVIKFSDLSISPYPNAKNEKIFRIGFYEDYNAKNYKFKGNKVIYVRLQDDKMQILAEQ</sequence>
<reference evidence="9 11" key="1">
    <citation type="submission" date="2019-02" db="EMBL/GenBank/DDBJ databases">
        <title>Use of ANI for Rapid Identification of Enteric Bacteria.</title>
        <authorList>
            <person name="Pruckler J."/>
            <person name="Lane C."/>
            <person name="Aubert R."/>
        </authorList>
    </citation>
    <scope>NUCLEOTIDE SEQUENCE [LARGE SCALE GENOMIC DNA]</scope>
    <source>
        <strain evidence="9 11">2014D-0083</strain>
    </source>
</reference>
<evidence type="ECO:0000256" key="3">
    <source>
        <dbReference type="ARBA" id="ARBA00022679"/>
    </source>
</evidence>
<name>A0AAE5YG82_9BACT</name>
<evidence type="ECO:0000256" key="7">
    <source>
        <dbReference type="PROSITE-ProRule" id="PRU01373"/>
    </source>
</evidence>
<evidence type="ECO:0000256" key="4">
    <source>
        <dbReference type="ARBA" id="ARBA00022960"/>
    </source>
</evidence>
<evidence type="ECO:0000256" key="5">
    <source>
        <dbReference type="ARBA" id="ARBA00022984"/>
    </source>
</evidence>
<dbReference type="GO" id="GO:0004180">
    <property type="term" value="F:carboxypeptidase activity"/>
    <property type="evidence" value="ECO:0007669"/>
    <property type="project" value="UniProtKB-ARBA"/>
</dbReference>
<organism evidence="9 11">
    <name type="scientific">Campylobacter volucris</name>
    <dbReference type="NCBI Taxonomy" id="1031542"/>
    <lineage>
        <taxon>Bacteria</taxon>
        <taxon>Pseudomonadati</taxon>
        <taxon>Campylobacterota</taxon>
        <taxon>Epsilonproteobacteria</taxon>
        <taxon>Campylobacterales</taxon>
        <taxon>Campylobacteraceae</taxon>
        <taxon>Campylobacter</taxon>
    </lineage>
</organism>
<dbReference type="EMBL" id="CP037746">
    <property type="protein sequence ID" value="QBL13230.1"/>
    <property type="molecule type" value="Genomic_DNA"/>
</dbReference>
<evidence type="ECO:0000313" key="10">
    <source>
        <dbReference type="EMBL" id="TXK71286.1"/>
    </source>
</evidence>
<dbReference type="InterPro" id="IPR056203">
    <property type="entry name" value="Cds6_C"/>
</dbReference>
<evidence type="ECO:0000313" key="11">
    <source>
        <dbReference type="Proteomes" id="UP000293421"/>
    </source>
</evidence>
<dbReference type="InterPro" id="IPR038063">
    <property type="entry name" value="Transpep_catalytic_dom"/>
</dbReference>
<evidence type="ECO:0000256" key="2">
    <source>
        <dbReference type="ARBA" id="ARBA00005992"/>
    </source>
</evidence>
<evidence type="ECO:0000259" key="8">
    <source>
        <dbReference type="PROSITE" id="PS52029"/>
    </source>
</evidence>
<keyword evidence="12" id="KW-1185">Reference proteome</keyword>
<keyword evidence="6 7" id="KW-0961">Cell wall biogenesis/degradation</keyword>
<feature type="domain" description="L,D-TPase catalytic" evidence="8">
    <location>
        <begin position="68"/>
        <end position="201"/>
    </location>
</feature>
<gene>
    <name evidence="9" type="ORF">A9460_02370</name>
    <name evidence="10" type="ORF">FVD15_00130</name>
</gene>